<dbReference type="SUPFAM" id="SSF52777">
    <property type="entry name" value="CoA-dependent acyltransferases"/>
    <property type="match status" value="2"/>
</dbReference>
<dbReference type="AlphaFoldDB" id="J5EFT4"/>
<dbReference type="Gene3D" id="3.30.559.10">
    <property type="entry name" value="Chloramphenicol acetyltransferase-like domain"/>
    <property type="match status" value="1"/>
</dbReference>
<evidence type="ECO:0000313" key="3">
    <source>
        <dbReference type="Proteomes" id="UP000006455"/>
    </source>
</evidence>
<accession>J5EFT4</accession>
<feature type="domain" description="Condensation" evidence="1">
    <location>
        <begin position="72"/>
        <end position="376"/>
    </location>
</feature>
<dbReference type="GO" id="GO:0003824">
    <property type="term" value="F:catalytic activity"/>
    <property type="evidence" value="ECO:0007669"/>
    <property type="project" value="InterPro"/>
</dbReference>
<reference evidence="2 3" key="1">
    <citation type="journal article" date="2011" name="J. Bacteriol.">
        <title>Genome sequence of the Mycobacterium colombiense type strain, CECT 3035.</title>
        <authorList>
            <person name="Gonzalez-Perez M."/>
            <person name="Murcia M.I."/>
            <person name="Landsman D."/>
            <person name="Jordan I.K."/>
            <person name="Marino-Ramirez L."/>
        </authorList>
    </citation>
    <scope>NUCLEOTIDE SEQUENCE [LARGE SCALE GENOMIC DNA]</scope>
    <source>
        <strain evidence="2 3">CECT 3035</strain>
    </source>
</reference>
<proteinExistence type="predicted"/>
<evidence type="ECO:0000259" key="1">
    <source>
        <dbReference type="Pfam" id="PF00668"/>
    </source>
</evidence>
<protein>
    <recommendedName>
        <fullName evidence="1">Condensation domain-containing protein</fullName>
    </recommendedName>
</protein>
<dbReference type="GO" id="GO:0008610">
    <property type="term" value="P:lipid biosynthetic process"/>
    <property type="evidence" value="ECO:0007669"/>
    <property type="project" value="UniProtKB-ARBA"/>
</dbReference>
<gene>
    <name evidence="2" type="ORF">MCOL_V211225</name>
</gene>
<dbReference type="STRING" id="1041522.GCA_002105755_03708"/>
<comment type="caution">
    <text evidence="2">The sequence shown here is derived from an EMBL/GenBank/DDBJ whole genome shotgun (WGS) entry which is preliminary data.</text>
</comment>
<dbReference type="EMBL" id="AFVW02000003">
    <property type="protein sequence ID" value="EJO88814.1"/>
    <property type="molecule type" value="Genomic_DNA"/>
</dbReference>
<dbReference type="Pfam" id="PF00668">
    <property type="entry name" value="Condensation"/>
    <property type="match status" value="1"/>
</dbReference>
<dbReference type="Gene3D" id="3.30.559.30">
    <property type="entry name" value="Nonribosomal peptide synthetase, condensation domain"/>
    <property type="match status" value="1"/>
</dbReference>
<evidence type="ECO:0000313" key="2">
    <source>
        <dbReference type="EMBL" id="EJO88814.1"/>
    </source>
</evidence>
<dbReference type="eggNOG" id="COG1020">
    <property type="taxonomic scope" value="Bacteria"/>
</dbReference>
<organism evidence="2 3">
    <name type="scientific">Mycobacterium colombiense CECT 3035</name>
    <dbReference type="NCBI Taxonomy" id="1041522"/>
    <lineage>
        <taxon>Bacteria</taxon>
        <taxon>Bacillati</taxon>
        <taxon>Actinomycetota</taxon>
        <taxon>Actinomycetes</taxon>
        <taxon>Mycobacteriales</taxon>
        <taxon>Mycobacteriaceae</taxon>
        <taxon>Mycobacterium</taxon>
        <taxon>Mycobacterium avium complex (MAC)</taxon>
    </lineage>
</organism>
<sequence length="490" mass="53418">MVRIGALHVCTVDEWQPTPGALFSWGPTASSRAKALDAPVSEVPPSYVQARHLRSLRDQAGRGLDHSRLLIASVEVAGRCDLRAMSYVINTHLRRHDTYRSWFEYQSDSPDGGRFVRHTIADPTDIEFVLTDHGELGSAALCDHIVAIPDSLHWECFGFGIIQRAETFTFFASIDHLHADGHFVGMGLMEFQAMYAELIRGNPPVDLPPAGSYDDFCLRQRAHTGALTADSPQVRAWADFAERNDGTFPRFPLPLGAQSAPYDGDLISMTLLDEGQTERFETACVGAGARFVGGMFACIALALNELTGAPTYYGITPVDTRSTQADLTTQGWFTGQIPVTVPVAGLSFSEIAQRAQASFDSGTELARVPFERVVELEPSLRPPPPLFSLVNFFDAQASPLSMMTKLLEGMTVGAHSDGRVTYPLSTMVGRYDETAASVLLPGNAVARDSVGRYLAAIKSASVRIADGGRDEREHVVARAFTPNRVLTLER</sequence>
<dbReference type="InterPro" id="IPR023213">
    <property type="entry name" value="CAT-like_dom_sf"/>
</dbReference>
<dbReference type="Proteomes" id="UP000006455">
    <property type="component" value="Unassembled WGS sequence"/>
</dbReference>
<name>J5EFT4_9MYCO</name>
<dbReference type="InterPro" id="IPR001242">
    <property type="entry name" value="Condensation_dom"/>
</dbReference>